<dbReference type="AlphaFoldDB" id="A0AAX4KLT1"/>
<proteinExistence type="predicted"/>
<dbReference type="Proteomes" id="UP001358614">
    <property type="component" value="Chromosome 1"/>
</dbReference>
<dbReference type="KEGG" id="ker:91104280"/>
<sequence>MTNTTSTPSSSAQWHTISPHTRPLTLTVLELTPLALTLSLSLTPPIPPSHSHPHSSLPHLVHQNHHTHAQSPSHSKGKKRIHGSNLTTPRAKRSGDVSEEEDDEVDYSSWIDTSSSSSFKDLLSHGVVVSVNGQPWSRIYAHVSEDEDSELDWEDEHEDLSGSNTAIVVNDEEGIEEGSITRRRPRKPRFASSATNHTSQDKDLVLAGTTGGHGKRKGGKEKMDKDRAVVVVYGLSPGKEYEVELRVVGLFSQEGGEGLVSTSVLIPPSPTPNSNLHPRSRANSLRSRSRPRSRSNSLTGGSPGHPTSSSHLSHTRSSDAVATLDSLALGSHDTLSPDTATIIPTPVLNAVDTQTAQLRHLIATAHAEKEHLQTQIKEARRTSQRQEAALKAEIENVKKAIEKAGSMDLRSKQKALATQEQVKQGWAGAESAEKDASDVESGLDTLESKLEALNIEVEAIQLEWKSIKEREEELREKDKKTRLEEDKKLHEVLNKFEKLKSKKSKKQSEQEELEKQLKEVEGKIKDVEKKNQEDRERAMRKNSNAASYFAAGYGSNNNNNNDNHDYGGIGFGGQRSLSAHPSLTNLNGHYTAGPAYRPRGGAGGASGYQPRFPSAGSTFRPSPSQPAHSPTHPNSFYQVQHPVPPNANPNTSPAFRPPKLANQPSRSTSGPTSSQSTNTTSTSSGVNAAALPFHPANFSPNNEPPNTTHHTTLMPPQLQHRIYLPNVRPRPTPNFHPPPSVLAEQAQAQAQAKSSNNSSGSGNSPANDGAGVRSPNHSPPNFPPLPINKQNPTSTSSASTASGPGSGSAGPSLASIVTRAVLSPTSALAQQSQAANIGNVASSVLKNPPTSHEGGSPVPTPPSSARLSSPNNSTTTTSISTTGGGEFPPLSPTWPNSLGQPIRRENTPPISNIWNNPKDRERDSPVGNAVLRKPSRSGSGEASN</sequence>
<feature type="compositionally biased region" description="Low complexity" evidence="2">
    <location>
        <begin position="745"/>
        <end position="771"/>
    </location>
</feature>
<evidence type="ECO:0000313" key="4">
    <source>
        <dbReference type="Proteomes" id="UP001358614"/>
    </source>
</evidence>
<feature type="compositionally biased region" description="Low complexity" evidence="2">
    <location>
        <begin position="700"/>
        <end position="712"/>
    </location>
</feature>
<feature type="compositionally biased region" description="Polar residues" evidence="2">
    <location>
        <begin position="575"/>
        <end position="588"/>
    </location>
</feature>
<evidence type="ECO:0000256" key="2">
    <source>
        <dbReference type="SAM" id="MobiDB-lite"/>
    </source>
</evidence>
<feature type="compositionally biased region" description="Polar residues" evidence="2">
    <location>
        <begin position="840"/>
        <end position="850"/>
    </location>
</feature>
<feature type="compositionally biased region" description="Acidic residues" evidence="2">
    <location>
        <begin position="97"/>
        <end position="106"/>
    </location>
</feature>
<feature type="region of interest" description="Disordered" evidence="2">
    <location>
        <begin position="175"/>
        <end position="223"/>
    </location>
</feature>
<feature type="compositionally biased region" description="Pro residues" evidence="2">
    <location>
        <begin position="777"/>
        <end position="786"/>
    </location>
</feature>
<feature type="compositionally biased region" description="Polar residues" evidence="2">
    <location>
        <begin position="863"/>
        <end position="872"/>
    </location>
</feature>
<keyword evidence="4" id="KW-1185">Reference proteome</keyword>
<dbReference type="RefSeq" id="XP_066085348.1">
    <property type="nucleotide sequence ID" value="XM_066229251.1"/>
</dbReference>
<feature type="region of interest" description="Disordered" evidence="2">
    <location>
        <begin position="840"/>
        <end position="944"/>
    </location>
</feature>
<feature type="compositionally biased region" description="Basic and acidic residues" evidence="2">
    <location>
        <begin position="506"/>
        <end position="539"/>
    </location>
</feature>
<feature type="compositionally biased region" description="Low complexity" evidence="2">
    <location>
        <begin position="294"/>
        <end position="312"/>
    </location>
</feature>
<evidence type="ECO:0000256" key="1">
    <source>
        <dbReference type="SAM" id="Coils"/>
    </source>
</evidence>
<feature type="region of interest" description="Disordered" evidence="2">
    <location>
        <begin position="45"/>
        <end position="107"/>
    </location>
</feature>
<gene>
    <name evidence="3" type="ORF">V865_005479</name>
</gene>
<feature type="compositionally biased region" description="Pro residues" evidence="2">
    <location>
        <begin position="728"/>
        <end position="740"/>
    </location>
</feature>
<organism evidence="3 4">
    <name type="scientific">Kwoniella europaea PYCC6329</name>
    <dbReference type="NCBI Taxonomy" id="1423913"/>
    <lineage>
        <taxon>Eukaryota</taxon>
        <taxon>Fungi</taxon>
        <taxon>Dikarya</taxon>
        <taxon>Basidiomycota</taxon>
        <taxon>Agaricomycotina</taxon>
        <taxon>Tremellomycetes</taxon>
        <taxon>Tremellales</taxon>
        <taxon>Cryptococcaceae</taxon>
        <taxon>Kwoniella</taxon>
    </lineage>
</organism>
<protein>
    <submittedName>
        <fullName evidence="3">Uncharacterized protein</fullName>
    </submittedName>
</protein>
<feature type="compositionally biased region" description="Low complexity" evidence="2">
    <location>
        <begin position="665"/>
        <end position="684"/>
    </location>
</feature>
<dbReference type="EMBL" id="CP144089">
    <property type="protein sequence ID" value="WWD07381.1"/>
    <property type="molecule type" value="Genomic_DNA"/>
</dbReference>
<accession>A0AAX4KLT1</accession>
<feature type="compositionally biased region" description="Polar residues" evidence="2">
    <location>
        <begin position="615"/>
        <end position="638"/>
    </location>
</feature>
<dbReference type="GeneID" id="91104280"/>
<feature type="region of interest" description="Disordered" evidence="2">
    <location>
        <begin position="262"/>
        <end position="318"/>
    </location>
</feature>
<name>A0AAX4KLT1_9TREE</name>
<feature type="coiled-coil region" evidence="1">
    <location>
        <begin position="362"/>
        <end position="400"/>
    </location>
</feature>
<feature type="compositionally biased region" description="Low complexity" evidence="2">
    <location>
        <begin position="792"/>
        <end position="812"/>
    </location>
</feature>
<keyword evidence="1" id="KW-0175">Coiled coil</keyword>
<reference evidence="3 4" key="1">
    <citation type="submission" date="2024-01" db="EMBL/GenBank/DDBJ databases">
        <title>Comparative genomics of Cryptococcus and Kwoniella reveals pathogenesis evolution and contrasting modes of karyotype evolution via chromosome fusion or intercentromeric recombination.</title>
        <authorList>
            <person name="Coelho M.A."/>
            <person name="David-Palma M."/>
            <person name="Shea T."/>
            <person name="Bowers K."/>
            <person name="McGinley-Smith S."/>
            <person name="Mohammad A.W."/>
            <person name="Gnirke A."/>
            <person name="Yurkov A.M."/>
            <person name="Nowrousian M."/>
            <person name="Sun S."/>
            <person name="Cuomo C.A."/>
            <person name="Heitman J."/>
        </authorList>
    </citation>
    <scope>NUCLEOTIDE SEQUENCE [LARGE SCALE GENOMIC DNA]</scope>
    <source>
        <strain evidence="3 4">PYCC6329</strain>
    </source>
</reference>
<feature type="region of interest" description="Disordered" evidence="2">
    <location>
        <begin position="497"/>
        <end position="812"/>
    </location>
</feature>
<evidence type="ECO:0000313" key="3">
    <source>
        <dbReference type="EMBL" id="WWD07381.1"/>
    </source>
</evidence>